<feature type="non-terminal residue" evidence="3">
    <location>
        <position position="187"/>
    </location>
</feature>
<proteinExistence type="predicted"/>
<organism evidence="2 3">
    <name type="scientific">Diaphorina citri</name>
    <name type="common">Asian citrus psyllid</name>
    <dbReference type="NCBI Taxonomy" id="121845"/>
    <lineage>
        <taxon>Eukaryota</taxon>
        <taxon>Metazoa</taxon>
        <taxon>Ecdysozoa</taxon>
        <taxon>Arthropoda</taxon>
        <taxon>Hexapoda</taxon>
        <taxon>Insecta</taxon>
        <taxon>Pterygota</taxon>
        <taxon>Neoptera</taxon>
        <taxon>Paraneoptera</taxon>
        <taxon>Hemiptera</taxon>
        <taxon>Sternorrhyncha</taxon>
        <taxon>Psylloidea</taxon>
        <taxon>Psyllidae</taxon>
        <taxon>Diaphorininae</taxon>
        <taxon>Diaphorina</taxon>
    </lineage>
</organism>
<dbReference type="KEGG" id="dci:113473012"/>
<keyword evidence="1" id="KW-1133">Transmembrane helix</keyword>
<evidence type="ECO:0000313" key="3">
    <source>
        <dbReference type="RefSeq" id="XP_026688579.1"/>
    </source>
</evidence>
<dbReference type="Proteomes" id="UP000079169">
    <property type="component" value="Unplaced"/>
</dbReference>
<feature type="transmembrane region" description="Helical" evidence="1">
    <location>
        <begin position="116"/>
        <end position="140"/>
    </location>
</feature>
<feature type="transmembrane region" description="Helical" evidence="1">
    <location>
        <begin position="52"/>
        <end position="70"/>
    </location>
</feature>
<dbReference type="RefSeq" id="XP_026688579.1">
    <property type="nucleotide sequence ID" value="XM_026832778.1"/>
</dbReference>
<keyword evidence="1" id="KW-0472">Membrane</keyword>
<keyword evidence="1" id="KW-0812">Transmembrane</keyword>
<feature type="transmembrane region" description="Helical" evidence="1">
    <location>
        <begin position="21"/>
        <end position="40"/>
    </location>
</feature>
<dbReference type="GeneID" id="113473012"/>
<sequence>MAIPRTDDCPRCCIDQTGTGTKILAVATSLAIHFLLGSLYNYPEDFNVRFNYPNLGSSLFVLSIALYCVSRSLHPKFLCIKSSVAQSVYKILTVTLFTNVLLVAIWQQIVNLTVEIALIVGVAQSVYKILTVTLFTNVLLVAIWQQIVNLTVEIALIVHDILIYFNQPHASWLKYLPCYLSHLIGFQ</sequence>
<protein>
    <submittedName>
        <fullName evidence="3">Uncharacterized protein LOC113473012</fullName>
    </submittedName>
</protein>
<feature type="transmembrane region" description="Helical" evidence="1">
    <location>
        <begin position="91"/>
        <end position="110"/>
    </location>
</feature>
<dbReference type="AlphaFoldDB" id="A0A3Q0JJM3"/>
<evidence type="ECO:0000313" key="2">
    <source>
        <dbReference type="Proteomes" id="UP000079169"/>
    </source>
</evidence>
<accession>A0A3Q0JJM3</accession>
<evidence type="ECO:0000256" key="1">
    <source>
        <dbReference type="SAM" id="Phobius"/>
    </source>
</evidence>
<dbReference type="PaxDb" id="121845-A0A3Q0JJM3"/>
<gene>
    <name evidence="3" type="primary">LOC113473012</name>
</gene>
<name>A0A3Q0JJM3_DIACI</name>
<reference evidence="3" key="1">
    <citation type="submission" date="2025-08" db="UniProtKB">
        <authorList>
            <consortium name="RefSeq"/>
        </authorList>
    </citation>
    <scope>IDENTIFICATION</scope>
</reference>
<keyword evidence="2" id="KW-1185">Reference proteome</keyword>